<dbReference type="GO" id="GO:0030276">
    <property type="term" value="F:clathrin binding"/>
    <property type="evidence" value="ECO:0007669"/>
    <property type="project" value="TreeGrafter"/>
</dbReference>
<proteinExistence type="predicted"/>
<dbReference type="GO" id="GO:0000149">
    <property type="term" value="F:SNARE binding"/>
    <property type="evidence" value="ECO:0007669"/>
    <property type="project" value="TreeGrafter"/>
</dbReference>
<comment type="caution">
    <text evidence="2">The sequence shown here is derived from an EMBL/GenBank/DDBJ whole genome shotgun (WGS) entry which is preliminary data.</text>
</comment>
<dbReference type="Gene3D" id="2.60.40.150">
    <property type="entry name" value="C2 domain"/>
    <property type="match status" value="2"/>
</dbReference>
<protein>
    <recommendedName>
        <fullName evidence="1">C2 domain-containing protein</fullName>
    </recommendedName>
</protein>
<name>A0AAQ4EJ64_AMBAM</name>
<dbReference type="CDD" id="cd00276">
    <property type="entry name" value="C2B_Synaptotagmin"/>
    <property type="match status" value="1"/>
</dbReference>
<dbReference type="SMART" id="SM00239">
    <property type="entry name" value="C2"/>
    <property type="match status" value="2"/>
</dbReference>
<gene>
    <name evidence="2" type="ORF">V5799_010631</name>
</gene>
<sequence>MDLGGPRQDQQLGGRGFGEPCVRVTLLPEVDSKQRQALMRRRSTDPLFDETFKFPVSFDDVPSRTLLFQVFDYDRFSRNDVTGEVRVPLADVDVTTETEVWCDIDRTEKAKRDWPELLLSLSYLPSAGRLTVVVLKAANLVPESDKDKPDTYVKVSLSCGERKPKKRKTSVKKGSAQPAWNEALSFDVSEEQLGRAQLCVAVWRHGSSGVSCSSSLGGFQLGPGGDATEEGQRHWRDMLANPRRAVARWHALQPSP</sequence>
<organism evidence="2 3">
    <name type="scientific">Amblyomma americanum</name>
    <name type="common">Lone star tick</name>
    <dbReference type="NCBI Taxonomy" id="6943"/>
    <lineage>
        <taxon>Eukaryota</taxon>
        <taxon>Metazoa</taxon>
        <taxon>Ecdysozoa</taxon>
        <taxon>Arthropoda</taxon>
        <taxon>Chelicerata</taxon>
        <taxon>Arachnida</taxon>
        <taxon>Acari</taxon>
        <taxon>Parasitiformes</taxon>
        <taxon>Ixodida</taxon>
        <taxon>Ixodoidea</taxon>
        <taxon>Ixodidae</taxon>
        <taxon>Amblyomminae</taxon>
        <taxon>Amblyomma</taxon>
    </lineage>
</organism>
<dbReference type="GO" id="GO:0005544">
    <property type="term" value="F:calcium-dependent phospholipid binding"/>
    <property type="evidence" value="ECO:0007669"/>
    <property type="project" value="TreeGrafter"/>
</dbReference>
<feature type="domain" description="C2" evidence="1">
    <location>
        <begin position="1"/>
        <end position="102"/>
    </location>
</feature>
<dbReference type="AlphaFoldDB" id="A0AAQ4EJ64"/>
<evidence type="ECO:0000259" key="1">
    <source>
        <dbReference type="PROSITE" id="PS50004"/>
    </source>
</evidence>
<dbReference type="EMBL" id="JARKHS020014936">
    <property type="protein sequence ID" value="KAK8774836.1"/>
    <property type="molecule type" value="Genomic_DNA"/>
</dbReference>
<dbReference type="GO" id="GO:0017156">
    <property type="term" value="P:calcium-ion regulated exocytosis"/>
    <property type="evidence" value="ECO:0007669"/>
    <property type="project" value="TreeGrafter"/>
</dbReference>
<dbReference type="GO" id="GO:0070382">
    <property type="term" value="C:exocytic vesicle"/>
    <property type="evidence" value="ECO:0007669"/>
    <property type="project" value="TreeGrafter"/>
</dbReference>
<reference evidence="2 3" key="1">
    <citation type="journal article" date="2023" name="Arcadia Sci">
        <title>De novo assembly of a long-read Amblyomma americanum tick genome.</title>
        <authorList>
            <person name="Chou S."/>
            <person name="Poskanzer K.E."/>
            <person name="Rollins M."/>
            <person name="Thuy-Boun P.S."/>
        </authorList>
    </citation>
    <scope>NUCLEOTIDE SEQUENCE [LARGE SCALE GENOMIC DNA]</scope>
    <source>
        <strain evidence="2">F_SG_1</strain>
        <tissue evidence="2">Salivary glands</tissue>
    </source>
</reference>
<dbReference type="PANTHER" id="PTHR10024:SF378">
    <property type="entry name" value="SYNAPTOTAGMIN BETA, ISOFORM D"/>
    <property type="match status" value="1"/>
</dbReference>
<dbReference type="Proteomes" id="UP001321473">
    <property type="component" value="Unassembled WGS sequence"/>
</dbReference>
<dbReference type="PANTHER" id="PTHR10024">
    <property type="entry name" value="SYNAPTOTAGMIN"/>
    <property type="match status" value="1"/>
</dbReference>
<dbReference type="SUPFAM" id="SSF49562">
    <property type="entry name" value="C2 domain (Calcium/lipid-binding domain, CaLB)"/>
    <property type="match status" value="2"/>
</dbReference>
<evidence type="ECO:0000313" key="3">
    <source>
        <dbReference type="Proteomes" id="UP001321473"/>
    </source>
</evidence>
<accession>A0AAQ4EJ64</accession>
<dbReference type="Pfam" id="PF00168">
    <property type="entry name" value="C2"/>
    <property type="match status" value="2"/>
</dbReference>
<keyword evidence="3" id="KW-1185">Reference proteome</keyword>
<dbReference type="PROSITE" id="PS50004">
    <property type="entry name" value="C2"/>
    <property type="match status" value="2"/>
</dbReference>
<dbReference type="InterPro" id="IPR000008">
    <property type="entry name" value="C2_dom"/>
</dbReference>
<dbReference type="GO" id="GO:0001786">
    <property type="term" value="F:phosphatidylserine binding"/>
    <property type="evidence" value="ECO:0007669"/>
    <property type="project" value="TreeGrafter"/>
</dbReference>
<dbReference type="GO" id="GO:0005509">
    <property type="term" value="F:calcium ion binding"/>
    <property type="evidence" value="ECO:0007669"/>
    <property type="project" value="TreeGrafter"/>
</dbReference>
<feature type="domain" description="C2" evidence="1">
    <location>
        <begin position="113"/>
        <end position="250"/>
    </location>
</feature>
<dbReference type="InterPro" id="IPR035892">
    <property type="entry name" value="C2_domain_sf"/>
</dbReference>
<dbReference type="GO" id="GO:0005886">
    <property type="term" value="C:plasma membrane"/>
    <property type="evidence" value="ECO:0007669"/>
    <property type="project" value="TreeGrafter"/>
</dbReference>
<evidence type="ECO:0000313" key="2">
    <source>
        <dbReference type="EMBL" id="KAK8774836.1"/>
    </source>
</evidence>